<evidence type="ECO:0000256" key="11">
    <source>
        <dbReference type="ARBA" id="ARBA00032711"/>
    </source>
</evidence>
<keyword evidence="4" id="KW-0813">Transport</keyword>
<keyword evidence="6" id="KW-0256">Endoplasmic reticulum</keyword>
<keyword evidence="9 12" id="KW-1133">Transmembrane helix</keyword>
<proteinExistence type="inferred from homology"/>
<reference evidence="13 14" key="1">
    <citation type="submission" date="2022-05" db="EMBL/GenBank/DDBJ databases">
        <authorList>
            <consortium name="Genoscope - CEA"/>
            <person name="William W."/>
        </authorList>
    </citation>
    <scope>NUCLEOTIDE SEQUENCE [LARGE SCALE GENOMIC DNA]</scope>
</reference>
<evidence type="ECO:0000256" key="2">
    <source>
        <dbReference type="ARBA" id="ARBA00007891"/>
    </source>
</evidence>
<dbReference type="Pfam" id="PF09753">
    <property type="entry name" value="Use1"/>
    <property type="match status" value="1"/>
</dbReference>
<dbReference type="Proteomes" id="UP001159405">
    <property type="component" value="Unassembled WGS sequence"/>
</dbReference>
<keyword evidence="5 12" id="KW-0812">Transmembrane</keyword>
<keyword evidence="14" id="KW-1185">Reference proteome</keyword>
<gene>
    <name evidence="13" type="ORF">PLOB_00025786</name>
</gene>
<evidence type="ECO:0000256" key="7">
    <source>
        <dbReference type="ARBA" id="ARBA00022892"/>
    </source>
</evidence>
<evidence type="ECO:0000313" key="14">
    <source>
        <dbReference type="Proteomes" id="UP001159405"/>
    </source>
</evidence>
<comment type="similarity">
    <text evidence="2">Belongs to the USE1 family.</text>
</comment>
<evidence type="ECO:0000256" key="12">
    <source>
        <dbReference type="SAM" id="Phobius"/>
    </source>
</evidence>
<keyword evidence="10 12" id="KW-0472">Membrane</keyword>
<evidence type="ECO:0000256" key="9">
    <source>
        <dbReference type="ARBA" id="ARBA00022989"/>
    </source>
</evidence>
<keyword evidence="8" id="KW-0653">Protein transport</keyword>
<evidence type="ECO:0000256" key="3">
    <source>
        <dbReference type="ARBA" id="ARBA00015843"/>
    </source>
</evidence>
<comment type="subcellular location">
    <subcellularLocation>
        <location evidence="1">Endoplasmic reticulum membrane</location>
        <topology evidence="1">Single-pass type IV membrane protein</topology>
    </subcellularLocation>
</comment>
<evidence type="ECO:0000256" key="1">
    <source>
        <dbReference type="ARBA" id="ARBA00004163"/>
    </source>
</evidence>
<feature type="transmembrane region" description="Helical" evidence="12">
    <location>
        <begin position="241"/>
        <end position="264"/>
    </location>
</feature>
<comment type="caution">
    <text evidence="13">The sequence shown here is derived from an EMBL/GenBank/DDBJ whole genome shotgun (WGS) entry which is preliminary data.</text>
</comment>
<organism evidence="13 14">
    <name type="scientific">Porites lobata</name>
    <dbReference type="NCBI Taxonomy" id="104759"/>
    <lineage>
        <taxon>Eukaryota</taxon>
        <taxon>Metazoa</taxon>
        <taxon>Cnidaria</taxon>
        <taxon>Anthozoa</taxon>
        <taxon>Hexacorallia</taxon>
        <taxon>Scleractinia</taxon>
        <taxon>Fungiina</taxon>
        <taxon>Poritidae</taxon>
        <taxon>Porites</taxon>
    </lineage>
</organism>
<name>A0ABN8RW46_9CNID</name>
<evidence type="ECO:0000256" key="8">
    <source>
        <dbReference type="ARBA" id="ARBA00022927"/>
    </source>
</evidence>
<dbReference type="CDD" id="cd15860">
    <property type="entry name" value="SNARE_USE1"/>
    <property type="match status" value="1"/>
</dbReference>
<evidence type="ECO:0000256" key="5">
    <source>
        <dbReference type="ARBA" id="ARBA00022692"/>
    </source>
</evidence>
<evidence type="ECO:0000256" key="4">
    <source>
        <dbReference type="ARBA" id="ARBA00022448"/>
    </source>
</evidence>
<dbReference type="PANTHER" id="PTHR13050">
    <property type="entry name" value="USE1-LIKE PROTEIN"/>
    <property type="match status" value="1"/>
</dbReference>
<evidence type="ECO:0000313" key="13">
    <source>
        <dbReference type="EMBL" id="CAH3181683.1"/>
    </source>
</evidence>
<dbReference type="EMBL" id="CALNXK010000303">
    <property type="protein sequence ID" value="CAH3181683.1"/>
    <property type="molecule type" value="Genomic_DNA"/>
</dbReference>
<accession>A0ABN8RW46</accession>
<protein>
    <recommendedName>
        <fullName evidence="3">Vesicle transport protein USE1</fullName>
    </recommendedName>
    <alternativeName>
        <fullName evidence="11">USE1-like protein</fullName>
    </alternativeName>
</protein>
<dbReference type="PANTHER" id="PTHR13050:SF7">
    <property type="entry name" value="VESICLE TRANSPORT PROTEIN USE1"/>
    <property type="match status" value="1"/>
</dbReference>
<evidence type="ECO:0000256" key="6">
    <source>
        <dbReference type="ARBA" id="ARBA00022824"/>
    </source>
</evidence>
<evidence type="ECO:0000256" key="10">
    <source>
        <dbReference type="ARBA" id="ARBA00023136"/>
    </source>
</evidence>
<keyword evidence="7" id="KW-0931">ER-Golgi transport</keyword>
<dbReference type="InterPro" id="IPR019150">
    <property type="entry name" value="Vesicle_transport_protein_Use1"/>
</dbReference>
<sequence length="267" mass="30899">MAASKLEINFRRLLERCEAMASEIQENKENVSWRLEKYVLTLQRQATELKKSESKPSPDAMTEYSKKVEFLKGLIETQKMKSPTEKLLASRQLVRPLSQTSNAQTTEADKGQTVNRAQELHIRAKSQINKEMRSELLGEGENNAANNISLLIQCTCNKKSDANDESIDSVLQYHQNLQENIAEEMIKMAQHIKHTSVMASNIIKEDNKTLEQSTKLADSNFEKLKRESERLEELTQTPCSWWIWIMIITVCTVFMWMIIFIRLFPKK</sequence>